<name>A0A7U5TH20_ECOLX</name>
<dbReference type="InterPro" id="IPR007539">
    <property type="entry name" value="DUF551"/>
</dbReference>
<protein>
    <recommendedName>
        <fullName evidence="1">DUF551 domain-containing protein</fullName>
    </recommendedName>
</protein>
<dbReference type="AlphaFoldDB" id="A0A7U5TH20"/>
<organism evidence="2 3">
    <name type="scientific">Escherichia coli</name>
    <dbReference type="NCBI Taxonomy" id="562"/>
    <lineage>
        <taxon>Bacteria</taxon>
        <taxon>Pseudomonadati</taxon>
        <taxon>Pseudomonadota</taxon>
        <taxon>Gammaproteobacteria</taxon>
        <taxon>Enterobacterales</taxon>
        <taxon>Enterobacteriaceae</taxon>
        <taxon>Escherichia</taxon>
    </lineage>
</organism>
<sequence>MEFTKEQLIERINEALPCFRHCITPDNELQTLKKTIAIYEIALAALNAPLVNEWIACADKMPEDDTVVLVCQEDGITFCAEVSGGEFYPDEFPNVPARGREITHWMPMPETPRNGKENAQ</sequence>
<evidence type="ECO:0000313" key="3">
    <source>
        <dbReference type="Proteomes" id="UP000239554"/>
    </source>
</evidence>
<dbReference type="Proteomes" id="UP000239554">
    <property type="component" value="Chromosome"/>
</dbReference>
<proteinExistence type="predicted"/>
<reference evidence="2 3" key="1">
    <citation type="journal article" date="2018" name="MBio">
        <title>Genomic Analysis of Hospital Plumbing Reveals Diverse Reservoir of Bacterial Plasmids Conferring Carbapenem Resistance.</title>
        <authorList>
            <consortium name="NISC Comparative Sequencing Program"/>
            <person name="Weingarten R.A."/>
            <person name="Johnson R.C."/>
            <person name="Conlan S."/>
            <person name="Ramsburg A.M."/>
            <person name="Dekker J.P."/>
            <person name="Lau A.F."/>
            <person name="Khil P."/>
            <person name="Odom R.T."/>
            <person name="Deming C."/>
            <person name="Park M."/>
            <person name="Thomas P.J."/>
            <person name="Henderson D.K."/>
            <person name="Palmore T.N."/>
            <person name="Segre J.A."/>
            <person name="Frank K.M."/>
        </authorList>
    </citation>
    <scope>NUCLEOTIDE SEQUENCE [LARGE SCALE GENOMIC DNA]</scope>
    <source>
        <strain evidence="2 3">ECONIH4</strain>
    </source>
</reference>
<dbReference type="EMBL" id="CP026399">
    <property type="protein sequence ID" value="AUY01031.1"/>
    <property type="molecule type" value="Genomic_DNA"/>
</dbReference>
<dbReference type="RefSeq" id="WP_104457401.1">
    <property type="nucleotide sequence ID" value="NZ_CP026399.1"/>
</dbReference>
<feature type="domain" description="DUF551" evidence="1">
    <location>
        <begin position="53"/>
        <end position="112"/>
    </location>
</feature>
<gene>
    <name evidence="2" type="ORF">C3F40_03880</name>
</gene>
<evidence type="ECO:0000313" key="2">
    <source>
        <dbReference type="EMBL" id="AUY01031.1"/>
    </source>
</evidence>
<evidence type="ECO:0000259" key="1">
    <source>
        <dbReference type="Pfam" id="PF04448"/>
    </source>
</evidence>
<dbReference type="Pfam" id="PF04448">
    <property type="entry name" value="DUF551"/>
    <property type="match status" value="1"/>
</dbReference>
<accession>A0A7U5TH20</accession>